<feature type="region of interest" description="Disordered" evidence="1">
    <location>
        <begin position="83"/>
        <end position="107"/>
    </location>
</feature>
<sequence>MFVKHSLAGKWQLDDVILRGDCKDKIANLKKLLAKEFKIKDLGHLKYFLGMEMAQSRSGISVSQRKNALNLLNVTGMLRCKSSDTPMNPINKVGVEKGSPSVDKSRY</sequence>
<reference evidence="3" key="1">
    <citation type="submission" date="2018-02" db="EMBL/GenBank/DDBJ databases">
        <title>Rhizophora mucronata_Transcriptome.</title>
        <authorList>
            <person name="Meera S.P."/>
            <person name="Sreeshan A."/>
            <person name="Augustine A."/>
        </authorList>
    </citation>
    <scope>NUCLEOTIDE SEQUENCE</scope>
    <source>
        <tissue evidence="3">Leaf</tissue>
    </source>
</reference>
<evidence type="ECO:0000256" key="1">
    <source>
        <dbReference type="SAM" id="MobiDB-lite"/>
    </source>
</evidence>
<protein>
    <recommendedName>
        <fullName evidence="2">Reverse transcriptase Ty1/copia-type domain-containing protein</fullName>
    </recommendedName>
</protein>
<evidence type="ECO:0000313" key="3">
    <source>
        <dbReference type="EMBL" id="MBW85209.1"/>
    </source>
</evidence>
<feature type="domain" description="Reverse transcriptase Ty1/copia-type" evidence="2">
    <location>
        <begin position="13"/>
        <end position="88"/>
    </location>
</feature>
<evidence type="ECO:0000259" key="2">
    <source>
        <dbReference type="Pfam" id="PF07727"/>
    </source>
</evidence>
<accession>A0A2P2IVG9</accession>
<dbReference type="EMBL" id="GGEC01004726">
    <property type="protein sequence ID" value="MBW85209.1"/>
    <property type="molecule type" value="Transcribed_RNA"/>
</dbReference>
<proteinExistence type="predicted"/>
<dbReference type="Pfam" id="PF07727">
    <property type="entry name" value="RVT_2"/>
    <property type="match status" value="1"/>
</dbReference>
<dbReference type="AlphaFoldDB" id="A0A2P2IVG9"/>
<name>A0A2P2IVG9_RHIMU</name>
<dbReference type="InterPro" id="IPR013103">
    <property type="entry name" value="RVT_2"/>
</dbReference>
<organism evidence="3">
    <name type="scientific">Rhizophora mucronata</name>
    <name type="common">Asiatic mangrove</name>
    <dbReference type="NCBI Taxonomy" id="61149"/>
    <lineage>
        <taxon>Eukaryota</taxon>
        <taxon>Viridiplantae</taxon>
        <taxon>Streptophyta</taxon>
        <taxon>Embryophyta</taxon>
        <taxon>Tracheophyta</taxon>
        <taxon>Spermatophyta</taxon>
        <taxon>Magnoliopsida</taxon>
        <taxon>eudicotyledons</taxon>
        <taxon>Gunneridae</taxon>
        <taxon>Pentapetalae</taxon>
        <taxon>rosids</taxon>
        <taxon>fabids</taxon>
        <taxon>Malpighiales</taxon>
        <taxon>Rhizophoraceae</taxon>
        <taxon>Rhizophora</taxon>
    </lineage>
</organism>